<comment type="caution">
    <text evidence="2">The sequence shown here is derived from an EMBL/GenBank/DDBJ whole genome shotgun (WGS) entry which is preliminary data.</text>
</comment>
<accession>A0A432ZSR9</accession>
<dbReference type="AlphaFoldDB" id="A0A432ZSR9"/>
<dbReference type="EMBL" id="PIQH01000003">
    <property type="protein sequence ID" value="RUO80846.1"/>
    <property type="molecule type" value="Genomic_DNA"/>
</dbReference>
<gene>
    <name evidence="2" type="ORF">CWI84_04480</name>
</gene>
<evidence type="ECO:0000313" key="3">
    <source>
        <dbReference type="Proteomes" id="UP000287996"/>
    </source>
</evidence>
<feature type="signal peptide" evidence="1">
    <location>
        <begin position="1"/>
        <end position="21"/>
    </location>
</feature>
<organism evidence="2 3">
    <name type="scientific">Idiomarina tyrosinivorans</name>
    <dbReference type="NCBI Taxonomy" id="1445662"/>
    <lineage>
        <taxon>Bacteria</taxon>
        <taxon>Pseudomonadati</taxon>
        <taxon>Pseudomonadota</taxon>
        <taxon>Gammaproteobacteria</taxon>
        <taxon>Alteromonadales</taxon>
        <taxon>Idiomarinaceae</taxon>
        <taxon>Idiomarina</taxon>
    </lineage>
</organism>
<keyword evidence="1" id="KW-0732">Signal</keyword>
<evidence type="ECO:0000256" key="1">
    <source>
        <dbReference type="SAM" id="SignalP"/>
    </source>
</evidence>
<name>A0A432ZSR9_9GAMM</name>
<dbReference type="Proteomes" id="UP000287996">
    <property type="component" value="Unassembled WGS sequence"/>
</dbReference>
<proteinExistence type="predicted"/>
<dbReference type="OrthoDB" id="6696169at2"/>
<evidence type="ECO:0008006" key="4">
    <source>
        <dbReference type="Google" id="ProtNLM"/>
    </source>
</evidence>
<protein>
    <recommendedName>
        <fullName evidence="4">Porin</fullName>
    </recommendedName>
</protein>
<reference evidence="2 3" key="1">
    <citation type="journal article" date="2011" name="Front. Microbiol.">
        <title>Genomic signatures of strain selection and enhancement in Bacillus atrophaeus var. globigii, a historical biowarfare simulant.</title>
        <authorList>
            <person name="Gibbons H.S."/>
            <person name="Broomall S.M."/>
            <person name="McNew L.A."/>
            <person name="Daligault H."/>
            <person name="Chapman C."/>
            <person name="Bruce D."/>
            <person name="Karavis M."/>
            <person name="Krepps M."/>
            <person name="McGregor P.A."/>
            <person name="Hong C."/>
            <person name="Park K.H."/>
            <person name="Akmal A."/>
            <person name="Feldman A."/>
            <person name="Lin J.S."/>
            <person name="Chang W.E."/>
            <person name="Higgs B.W."/>
            <person name="Demirev P."/>
            <person name="Lindquist J."/>
            <person name="Liem A."/>
            <person name="Fochler E."/>
            <person name="Read T.D."/>
            <person name="Tapia R."/>
            <person name="Johnson S."/>
            <person name="Bishop-Lilly K.A."/>
            <person name="Detter C."/>
            <person name="Han C."/>
            <person name="Sozhamannan S."/>
            <person name="Rosenzweig C.N."/>
            <person name="Skowronski E.W."/>
        </authorList>
    </citation>
    <scope>NUCLEOTIDE SEQUENCE [LARGE SCALE GENOMIC DNA]</scope>
    <source>
        <strain evidence="2 3">CC-PW-9</strain>
    </source>
</reference>
<sequence>MKKTLLASVATAALLPAVANAGVDKVYNPNVELGEVELELRGIHGLEGDSSEIKFGGGYGVTDNWFIEGYLIGEKEDGDFEVEEAEIESKFQLSEQGEYWADFGMLVELEKKFDADLWEVKAGPIVQKSFGRFVATANVLFEKQLGGDKTESEVETLGSFQLKYRMNPEFEPGVEYYVDEHTQAFGPVIFGEKRLKDSKIGWELGVLAGLNDTTDDTIVRWQLEWEF</sequence>
<dbReference type="RefSeq" id="WP_126841374.1">
    <property type="nucleotide sequence ID" value="NZ_PIQH01000003.1"/>
</dbReference>
<feature type="chain" id="PRO_5019578445" description="Porin" evidence="1">
    <location>
        <begin position="22"/>
        <end position="227"/>
    </location>
</feature>
<evidence type="ECO:0000313" key="2">
    <source>
        <dbReference type="EMBL" id="RUO80846.1"/>
    </source>
</evidence>
<keyword evidence="3" id="KW-1185">Reference proteome</keyword>